<protein>
    <recommendedName>
        <fullName evidence="4">Alkaline shock response membrane anchor protein AmaP</fullName>
    </recommendedName>
</protein>
<keyword evidence="1" id="KW-0812">Transmembrane</keyword>
<feature type="transmembrane region" description="Helical" evidence="1">
    <location>
        <begin position="57"/>
        <end position="78"/>
    </location>
</feature>
<evidence type="ECO:0000313" key="3">
    <source>
        <dbReference type="Proteomes" id="UP001220064"/>
    </source>
</evidence>
<gene>
    <name evidence="2" type="ORF">CMASS_01645</name>
</gene>
<dbReference type="Proteomes" id="UP001220064">
    <property type="component" value="Chromosome"/>
</dbReference>
<keyword evidence="1" id="KW-0472">Membrane</keyword>
<keyword evidence="1" id="KW-1133">Transmembrane helix</keyword>
<evidence type="ECO:0008006" key="4">
    <source>
        <dbReference type="Google" id="ProtNLM"/>
    </source>
</evidence>
<evidence type="ECO:0000256" key="1">
    <source>
        <dbReference type="SAM" id="Phobius"/>
    </source>
</evidence>
<dbReference type="RefSeq" id="WP_022863450.1">
    <property type="nucleotide sequence ID" value="NZ_ATVG01000010.1"/>
</dbReference>
<proteinExistence type="predicted"/>
<keyword evidence="3" id="KW-1185">Reference proteome</keyword>
<feature type="transmembrane region" description="Helical" evidence="1">
    <location>
        <begin position="12"/>
        <end position="32"/>
    </location>
</feature>
<organism evidence="2 3">
    <name type="scientific">Corynebacterium massiliense DSM 45435</name>
    <dbReference type="NCBI Taxonomy" id="1121364"/>
    <lineage>
        <taxon>Bacteria</taxon>
        <taxon>Bacillati</taxon>
        <taxon>Actinomycetota</taxon>
        <taxon>Actinomycetes</taxon>
        <taxon>Mycobacteriales</taxon>
        <taxon>Corynebacteriaceae</taxon>
        <taxon>Corynebacterium</taxon>
    </lineage>
</organism>
<dbReference type="NCBIfam" id="NF033218">
    <property type="entry name" value="anchor_AmaP"/>
    <property type="match status" value="1"/>
</dbReference>
<dbReference type="EMBL" id="CP063189">
    <property type="protein sequence ID" value="WCZ31788.1"/>
    <property type="molecule type" value="Genomic_DNA"/>
</dbReference>
<accession>A0ABY7U6A1</accession>
<evidence type="ECO:0000313" key="2">
    <source>
        <dbReference type="EMBL" id="WCZ31788.1"/>
    </source>
</evidence>
<sequence length="188" mass="21163">MSKGLAAFDRIILFLLGLILLASGLLPILMHFDVDFANEAARWVDHDTWGNLAQQPWFFSLLIALTIISALLGLWFIIANSRPRHFNRVDSPASNEDGDIRMQMSNLSGGIASSMEEIPGVLSVDKKVSYDRARPTAEFTVTASPETNVDSLREHIDRAEADFRDAFENLDIDTVYRLHFERLQAVEQ</sequence>
<name>A0ABY7U6A1_9CORY</name>
<reference evidence="2 3" key="1">
    <citation type="submission" date="2020-10" db="EMBL/GenBank/DDBJ databases">
        <title>Complete genome sequence of Corynebacterium massiliense DSM 45435, type strain of Corynebacterium massiliense.</title>
        <authorList>
            <person name="Busche T."/>
            <person name="Kalinowski J."/>
            <person name="Ruckert C."/>
        </authorList>
    </citation>
    <scope>NUCLEOTIDE SEQUENCE [LARGE SCALE GENOMIC DNA]</scope>
    <source>
        <strain evidence="2 3">DSM 45435</strain>
    </source>
</reference>